<dbReference type="EMBL" id="AP018844">
    <property type="protein sequence ID" value="BBF89245.1"/>
    <property type="molecule type" value="Genomic_DNA"/>
</dbReference>
<gene>
    <name evidence="2" type="primary">OBARTa0064F21.14</name>
</gene>
<proteinExistence type="predicted"/>
<feature type="compositionally biased region" description="Basic and acidic residues" evidence="1">
    <location>
        <begin position="14"/>
        <end position="25"/>
    </location>
</feature>
<reference evidence="2" key="1">
    <citation type="submission" date="2018-08" db="EMBL/GenBank/DDBJ databases">
        <title>Oryza barthii genomic DNA, chromosome 11, BAC clone:OBARTa0064F21.</title>
        <authorList>
            <person name="Wu J."/>
            <person name="Kanamori H."/>
        </authorList>
    </citation>
    <scope>NUCLEOTIDE SEQUENCE</scope>
    <source>
        <strain evidence="2">W1588</strain>
    </source>
</reference>
<feature type="compositionally biased region" description="Acidic residues" evidence="1">
    <location>
        <begin position="53"/>
        <end position="63"/>
    </location>
</feature>
<evidence type="ECO:0000256" key="1">
    <source>
        <dbReference type="SAM" id="MobiDB-lite"/>
    </source>
</evidence>
<feature type="compositionally biased region" description="Basic and acidic residues" evidence="1">
    <location>
        <begin position="38"/>
        <end position="52"/>
    </location>
</feature>
<name>A0A679BAW6_9ORYZ</name>
<organism evidence="2">
    <name type="scientific">Oryza barthii</name>
    <dbReference type="NCBI Taxonomy" id="65489"/>
    <lineage>
        <taxon>Eukaryota</taxon>
        <taxon>Viridiplantae</taxon>
        <taxon>Streptophyta</taxon>
        <taxon>Embryophyta</taxon>
        <taxon>Tracheophyta</taxon>
        <taxon>Spermatophyta</taxon>
        <taxon>Magnoliopsida</taxon>
        <taxon>Liliopsida</taxon>
        <taxon>Poales</taxon>
        <taxon>Poaceae</taxon>
        <taxon>BOP clade</taxon>
        <taxon>Oryzoideae</taxon>
        <taxon>Oryzeae</taxon>
        <taxon>Oryzinae</taxon>
        <taxon>Oryza</taxon>
    </lineage>
</organism>
<accession>A0A679BAW6</accession>
<protein>
    <submittedName>
        <fullName evidence="2">Uncharacterized protein</fullName>
    </submittedName>
</protein>
<evidence type="ECO:0000313" key="2">
    <source>
        <dbReference type="EMBL" id="BBF89245.1"/>
    </source>
</evidence>
<dbReference type="AlphaFoldDB" id="A0A679BAW6"/>
<feature type="region of interest" description="Disordered" evidence="1">
    <location>
        <begin position="1"/>
        <end position="68"/>
    </location>
</feature>
<sequence>MAMLDAGLLIPPPPEKERQGSKDAAADDSLPSSQILRDYYEHHPDRRKSMDEKENDDDDDEENQEHQETIGIGCILTSHCRRRRGTSFILDSGAPVHATGTGLFLLAASASLHEDSLLVYRARNGAKLPVAGVGTIACANFRIPNVSYVPGLRSGSYTIISVQQLAQSGYLVMFCGGCCYVKDHSDGSLVAKGRMHHDDGLYHLDYLRIPDDGVVKSARVEQDHA</sequence>